<accession>A0ABN2HVR1</accession>
<feature type="compositionally biased region" description="Low complexity" evidence="1">
    <location>
        <begin position="79"/>
        <end position="90"/>
    </location>
</feature>
<dbReference type="Proteomes" id="UP001499947">
    <property type="component" value="Unassembled WGS sequence"/>
</dbReference>
<evidence type="ECO:0008006" key="6">
    <source>
        <dbReference type="Google" id="ProtNLM"/>
    </source>
</evidence>
<reference evidence="4 5" key="1">
    <citation type="journal article" date="2019" name="Int. J. Syst. Evol. Microbiol.">
        <title>The Global Catalogue of Microorganisms (GCM) 10K type strain sequencing project: providing services to taxonomists for standard genome sequencing and annotation.</title>
        <authorList>
            <consortium name="The Broad Institute Genomics Platform"/>
            <consortium name="The Broad Institute Genome Sequencing Center for Infectious Disease"/>
            <person name="Wu L."/>
            <person name="Ma J."/>
        </authorList>
    </citation>
    <scope>NUCLEOTIDE SEQUENCE [LARGE SCALE GENOMIC DNA]</scope>
    <source>
        <strain evidence="4 5">JCM 13244</strain>
    </source>
</reference>
<evidence type="ECO:0000256" key="1">
    <source>
        <dbReference type="SAM" id="MobiDB-lite"/>
    </source>
</evidence>
<name>A0ABN2HVR1_9ACTN</name>
<feature type="signal peptide" evidence="3">
    <location>
        <begin position="1"/>
        <end position="42"/>
    </location>
</feature>
<keyword evidence="3" id="KW-0732">Signal</keyword>
<evidence type="ECO:0000313" key="5">
    <source>
        <dbReference type="Proteomes" id="UP001499947"/>
    </source>
</evidence>
<evidence type="ECO:0000256" key="2">
    <source>
        <dbReference type="SAM" id="Phobius"/>
    </source>
</evidence>
<dbReference type="EMBL" id="BAAALR010000045">
    <property type="protein sequence ID" value="GAA1694380.1"/>
    <property type="molecule type" value="Genomic_DNA"/>
</dbReference>
<feature type="transmembrane region" description="Helical" evidence="2">
    <location>
        <begin position="100"/>
        <end position="119"/>
    </location>
</feature>
<keyword evidence="2" id="KW-1133">Transmembrane helix</keyword>
<proteinExistence type="predicted"/>
<keyword evidence="2" id="KW-0472">Membrane</keyword>
<feature type="compositionally biased region" description="Gly residues" evidence="1">
    <location>
        <begin position="58"/>
        <end position="70"/>
    </location>
</feature>
<keyword evidence="2" id="KW-0812">Transmembrane</keyword>
<feature type="chain" id="PRO_5045239444" description="Transmembrane protein" evidence="3">
    <location>
        <begin position="43"/>
        <end position="131"/>
    </location>
</feature>
<feature type="region of interest" description="Disordered" evidence="1">
    <location>
        <begin position="56"/>
        <end position="96"/>
    </location>
</feature>
<gene>
    <name evidence="4" type="ORF">GCM10009680_37860</name>
</gene>
<evidence type="ECO:0000256" key="3">
    <source>
        <dbReference type="SAM" id="SignalP"/>
    </source>
</evidence>
<organism evidence="4 5">
    <name type="scientific">Streptomyces yatensis</name>
    <dbReference type="NCBI Taxonomy" id="155177"/>
    <lineage>
        <taxon>Bacteria</taxon>
        <taxon>Bacillati</taxon>
        <taxon>Actinomycetota</taxon>
        <taxon>Actinomycetes</taxon>
        <taxon>Kitasatosporales</taxon>
        <taxon>Streptomycetaceae</taxon>
        <taxon>Streptomyces</taxon>
        <taxon>Streptomyces violaceusniger group</taxon>
    </lineage>
</organism>
<sequence length="131" mass="13549">MQRCALARLTFRLTITGILMRLATTLLLLGALLGVAPAAAHAAPTRDSVSYVALSSKRGGGSSGGGGVSKVGGNKKSKGSGYSYRNHSGGSSSGKKKMPLWQAILFLLLLGGLIVWAVVKLIRKLRKAVSA</sequence>
<keyword evidence="5" id="KW-1185">Reference proteome</keyword>
<evidence type="ECO:0000313" key="4">
    <source>
        <dbReference type="EMBL" id="GAA1694380.1"/>
    </source>
</evidence>
<protein>
    <recommendedName>
        <fullName evidence="6">Transmembrane protein</fullName>
    </recommendedName>
</protein>
<comment type="caution">
    <text evidence="4">The sequence shown here is derived from an EMBL/GenBank/DDBJ whole genome shotgun (WGS) entry which is preliminary data.</text>
</comment>